<name>A0A1J1ACM9_9EURY</name>
<dbReference type="Proteomes" id="UP000186165">
    <property type="component" value="Chromosome"/>
</dbReference>
<protein>
    <submittedName>
        <fullName evidence="1">Uncharacterized protein</fullName>
    </submittedName>
</protein>
<evidence type="ECO:0000313" key="1">
    <source>
        <dbReference type="EMBL" id="APE95902.1"/>
    </source>
</evidence>
<sequence length="66" mass="7179">MLGQTMLADLALTCTRCGAPLDSSDRKLSMRTPDGLRHAYECDCEAITITVSADPEPARGTLPRRE</sequence>
<dbReference type="KEGG" id="hhsr:HSR6_1459"/>
<reference evidence="2" key="1">
    <citation type="submission" date="2016-08" db="EMBL/GenBank/DDBJ databases">
        <title>Discovery of first anaerobic lithoheterotrophic haloarchae widely represented in hypersaline habitats.</title>
        <authorList>
            <person name="Sorokin D.Y."/>
            <person name="Kublanov I.V."/>
            <person name="Roman P."/>
            <person name="Sinninghe Damste J.S."/>
            <person name="Golyshin P.N."/>
            <person name="Rojo D."/>
            <person name="Ciordia S."/>
            <person name="Mena Md.C."/>
            <person name="Ferrer M."/>
            <person name="Smedile F."/>
            <person name="Messina E."/>
            <person name="La Cono V."/>
            <person name="Yakimov M.M."/>
        </authorList>
    </citation>
    <scope>NUCLEOTIDE SEQUENCE [LARGE SCALE GENOMIC DNA]</scope>
    <source>
        <strain evidence="2">HSR6</strain>
    </source>
</reference>
<evidence type="ECO:0000313" key="2">
    <source>
        <dbReference type="Proteomes" id="UP000186165"/>
    </source>
</evidence>
<proteinExistence type="predicted"/>
<dbReference type="AlphaFoldDB" id="A0A1J1ACM9"/>
<keyword evidence="2" id="KW-1185">Reference proteome</keyword>
<organism evidence="1 2">
    <name type="scientific">Halodesulfurarchaeum formicicum</name>
    <dbReference type="NCBI Taxonomy" id="1873524"/>
    <lineage>
        <taxon>Archaea</taxon>
        <taxon>Methanobacteriati</taxon>
        <taxon>Methanobacteriota</taxon>
        <taxon>Stenosarchaea group</taxon>
        <taxon>Halobacteria</taxon>
        <taxon>Halobacteriales</taxon>
        <taxon>Halobacteriaceae</taxon>
        <taxon>Halodesulfurarchaeum</taxon>
    </lineage>
</organism>
<gene>
    <name evidence="1" type="ORF">HSR6_1459</name>
</gene>
<dbReference type="EMBL" id="CP016804">
    <property type="protein sequence ID" value="APE95902.1"/>
    <property type="molecule type" value="Genomic_DNA"/>
</dbReference>
<accession>A0A1J1ACM9</accession>